<dbReference type="NCBIfam" id="TIGR00262">
    <property type="entry name" value="trpA"/>
    <property type="match status" value="1"/>
</dbReference>
<dbReference type="PANTHER" id="PTHR43406:SF1">
    <property type="entry name" value="TRYPTOPHAN SYNTHASE ALPHA CHAIN, CHLOROPLASTIC"/>
    <property type="match status" value="1"/>
</dbReference>
<dbReference type="InterPro" id="IPR013785">
    <property type="entry name" value="Aldolase_TIM"/>
</dbReference>
<dbReference type="AlphaFoldDB" id="A0A8K1FFH2"/>
<keyword evidence="6" id="KW-0057">Aromatic amino acid biosynthesis</keyword>
<evidence type="ECO:0000256" key="5">
    <source>
        <dbReference type="ARBA" id="ARBA00022822"/>
    </source>
</evidence>
<dbReference type="UniPathway" id="UPA00035">
    <property type="reaction ID" value="UER00044"/>
</dbReference>
<dbReference type="InterPro" id="IPR011060">
    <property type="entry name" value="RibuloseP-bd_barrel"/>
</dbReference>
<evidence type="ECO:0000256" key="9">
    <source>
        <dbReference type="RuleBase" id="RU003662"/>
    </source>
</evidence>
<dbReference type="SUPFAM" id="SSF51366">
    <property type="entry name" value="Ribulose-phoshate binding barrel"/>
    <property type="match status" value="1"/>
</dbReference>
<dbReference type="Proteomes" id="UP000794436">
    <property type="component" value="Unassembled WGS sequence"/>
</dbReference>
<evidence type="ECO:0000313" key="10">
    <source>
        <dbReference type="EMBL" id="TMW56803.1"/>
    </source>
</evidence>
<evidence type="ECO:0000256" key="2">
    <source>
        <dbReference type="ARBA" id="ARBA00011270"/>
    </source>
</evidence>
<dbReference type="GO" id="GO:0005829">
    <property type="term" value="C:cytosol"/>
    <property type="evidence" value="ECO:0007669"/>
    <property type="project" value="TreeGrafter"/>
</dbReference>
<dbReference type="OrthoDB" id="10050244at2759"/>
<evidence type="ECO:0000256" key="1">
    <source>
        <dbReference type="ARBA" id="ARBA00004733"/>
    </source>
</evidence>
<proteinExistence type="inferred from homology"/>
<comment type="similarity">
    <text evidence="9">Belongs to the TrpA family.</text>
</comment>
<sequence>MNRKTLMQTGANIIERAHRIGISQGISLRDVLSIVWEARKMGLSVPVVLMVYSSVLNIGSDKLCVEAKKAGVVGFIIVGVSSEDAKTLTNASKKHDLAFIPLIFPTTPEGQMREIGALAHGFVYCVSHNGVTGIRPELPANLSSFMAKVRRHISLPLALGFGMATRRHFLQAGVVADGVVMSSKIIKTIDESPNDTASRTANVEKFCQSVVFGK</sequence>
<accession>A0A8K1FFH2</accession>
<dbReference type="Pfam" id="PF00290">
    <property type="entry name" value="Trp_syntA"/>
    <property type="match status" value="1"/>
</dbReference>
<dbReference type="CDD" id="cd04724">
    <property type="entry name" value="Tryptophan_synthase_alpha"/>
    <property type="match status" value="1"/>
</dbReference>
<evidence type="ECO:0000256" key="6">
    <source>
        <dbReference type="ARBA" id="ARBA00023141"/>
    </source>
</evidence>
<dbReference type="InterPro" id="IPR002028">
    <property type="entry name" value="Trp_synthase_suA"/>
</dbReference>
<keyword evidence="4" id="KW-0028">Amino-acid biosynthesis</keyword>
<protein>
    <recommendedName>
        <fullName evidence="3">tryptophan synthase</fullName>
        <ecNumber evidence="3">4.2.1.20</ecNumber>
    </recommendedName>
</protein>
<comment type="catalytic activity">
    <reaction evidence="8">
        <text>(1S,2R)-1-C-(indol-3-yl)glycerol 3-phosphate + L-serine = D-glyceraldehyde 3-phosphate + L-tryptophan + H2O</text>
        <dbReference type="Rhea" id="RHEA:10532"/>
        <dbReference type="ChEBI" id="CHEBI:15377"/>
        <dbReference type="ChEBI" id="CHEBI:33384"/>
        <dbReference type="ChEBI" id="CHEBI:57912"/>
        <dbReference type="ChEBI" id="CHEBI:58866"/>
        <dbReference type="ChEBI" id="CHEBI:59776"/>
        <dbReference type="EC" id="4.2.1.20"/>
    </reaction>
</comment>
<evidence type="ECO:0000256" key="7">
    <source>
        <dbReference type="ARBA" id="ARBA00023239"/>
    </source>
</evidence>
<dbReference type="EMBL" id="SPLM01000145">
    <property type="protein sequence ID" value="TMW56803.1"/>
    <property type="molecule type" value="Genomic_DNA"/>
</dbReference>
<dbReference type="Gene3D" id="3.20.20.70">
    <property type="entry name" value="Aldolase class I"/>
    <property type="match status" value="1"/>
</dbReference>
<reference evidence="10" key="1">
    <citation type="submission" date="2019-03" db="EMBL/GenBank/DDBJ databases">
        <title>Long read genome sequence of the mycoparasitic Pythium oligandrum ATCC 38472 isolated from sugarbeet rhizosphere.</title>
        <authorList>
            <person name="Gaulin E."/>
        </authorList>
    </citation>
    <scope>NUCLEOTIDE SEQUENCE</scope>
    <source>
        <strain evidence="10">ATCC 38472_TT</strain>
    </source>
</reference>
<name>A0A8K1FFH2_PYTOL</name>
<keyword evidence="5" id="KW-0822">Tryptophan biosynthesis</keyword>
<keyword evidence="11" id="KW-1185">Reference proteome</keyword>
<comment type="pathway">
    <text evidence="1">Amino-acid biosynthesis; L-tryptophan biosynthesis; L-tryptophan from chorismate: step 5/5.</text>
</comment>
<gene>
    <name evidence="10" type="ORF">Poli38472_006813</name>
</gene>
<dbReference type="GO" id="GO:0004834">
    <property type="term" value="F:tryptophan synthase activity"/>
    <property type="evidence" value="ECO:0007669"/>
    <property type="project" value="UniProtKB-EC"/>
</dbReference>
<comment type="subunit">
    <text evidence="2">Tetramer of two alpha and two beta chains.</text>
</comment>
<evidence type="ECO:0000313" key="11">
    <source>
        <dbReference type="Proteomes" id="UP000794436"/>
    </source>
</evidence>
<comment type="caution">
    <text evidence="10">The sequence shown here is derived from an EMBL/GenBank/DDBJ whole genome shotgun (WGS) entry which is preliminary data.</text>
</comment>
<keyword evidence="7" id="KW-0456">Lyase</keyword>
<dbReference type="EC" id="4.2.1.20" evidence="3"/>
<dbReference type="PANTHER" id="PTHR43406">
    <property type="entry name" value="TRYPTOPHAN SYNTHASE, ALPHA CHAIN"/>
    <property type="match status" value="1"/>
</dbReference>
<evidence type="ECO:0000256" key="8">
    <source>
        <dbReference type="ARBA" id="ARBA00049047"/>
    </source>
</evidence>
<evidence type="ECO:0000256" key="3">
    <source>
        <dbReference type="ARBA" id="ARBA00012043"/>
    </source>
</evidence>
<organism evidence="10 11">
    <name type="scientific">Pythium oligandrum</name>
    <name type="common">Mycoparasitic fungus</name>
    <dbReference type="NCBI Taxonomy" id="41045"/>
    <lineage>
        <taxon>Eukaryota</taxon>
        <taxon>Sar</taxon>
        <taxon>Stramenopiles</taxon>
        <taxon>Oomycota</taxon>
        <taxon>Peronosporomycetes</taxon>
        <taxon>Pythiales</taxon>
        <taxon>Pythiaceae</taxon>
        <taxon>Pythium</taxon>
    </lineage>
</organism>
<evidence type="ECO:0000256" key="4">
    <source>
        <dbReference type="ARBA" id="ARBA00022605"/>
    </source>
</evidence>